<evidence type="ECO:0000256" key="3">
    <source>
        <dbReference type="ARBA" id="ARBA00022729"/>
    </source>
</evidence>
<keyword evidence="6" id="KW-0325">Glycoprotein</keyword>
<evidence type="ECO:0000256" key="5">
    <source>
        <dbReference type="ARBA" id="ARBA00023136"/>
    </source>
</evidence>
<dbReference type="Pfam" id="PF00560">
    <property type="entry name" value="LRR_1"/>
    <property type="match status" value="3"/>
</dbReference>
<gene>
    <name evidence="8" type="ORF">SELMODRAFT_233681</name>
</gene>
<dbReference type="AlphaFoldDB" id="D8SD33"/>
<dbReference type="InterPro" id="IPR032675">
    <property type="entry name" value="LRR_dom_sf"/>
</dbReference>
<dbReference type="Proteomes" id="UP000001514">
    <property type="component" value="Unassembled WGS sequence"/>
</dbReference>
<dbReference type="InterPro" id="IPR013210">
    <property type="entry name" value="LRR_N_plant-typ"/>
</dbReference>
<protein>
    <recommendedName>
        <fullName evidence="7">Leucine-rich repeat-containing N-terminal plant-type domain-containing protein</fullName>
    </recommendedName>
</protein>
<feature type="domain" description="Leucine-rich repeat-containing N-terminal plant-type" evidence="7">
    <location>
        <begin position="6"/>
        <end position="48"/>
    </location>
</feature>
<keyword evidence="9" id="KW-1185">Reference proteome</keyword>
<proteinExistence type="predicted"/>
<keyword evidence="2" id="KW-0433">Leucine-rich repeat</keyword>
<accession>D8SD33</accession>
<dbReference type="Gramene" id="EFJ17961">
    <property type="protein sequence ID" value="EFJ17961"/>
    <property type="gene ID" value="SELMODRAFT_233681"/>
</dbReference>
<keyword evidence="3" id="KW-0732">Signal</keyword>
<evidence type="ECO:0000256" key="1">
    <source>
        <dbReference type="ARBA" id="ARBA00004370"/>
    </source>
</evidence>
<organism evidence="9">
    <name type="scientific">Selaginella moellendorffii</name>
    <name type="common">Spikemoss</name>
    <dbReference type="NCBI Taxonomy" id="88036"/>
    <lineage>
        <taxon>Eukaryota</taxon>
        <taxon>Viridiplantae</taxon>
        <taxon>Streptophyta</taxon>
        <taxon>Embryophyta</taxon>
        <taxon>Tracheophyta</taxon>
        <taxon>Lycopodiopsida</taxon>
        <taxon>Selaginellales</taxon>
        <taxon>Selaginellaceae</taxon>
        <taxon>Selaginella</taxon>
    </lineage>
</organism>
<dbReference type="Pfam" id="PF13855">
    <property type="entry name" value="LRR_8"/>
    <property type="match status" value="1"/>
</dbReference>
<evidence type="ECO:0000256" key="4">
    <source>
        <dbReference type="ARBA" id="ARBA00022737"/>
    </source>
</evidence>
<dbReference type="EMBL" id="GL377612">
    <property type="protein sequence ID" value="EFJ17961.1"/>
    <property type="molecule type" value="Genomic_DNA"/>
</dbReference>
<evidence type="ECO:0000313" key="9">
    <source>
        <dbReference type="Proteomes" id="UP000001514"/>
    </source>
</evidence>
<dbReference type="KEGG" id="smo:SELMODRAFT_233681"/>
<dbReference type="GO" id="GO:0016020">
    <property type="term" value="C:membrane"/>
    <property type="evidence" value="ECO:0007669"/>
    <property type="project" value="UniProtKB-SubCell"/>
</dbReference>
<evidence type="ECO:0000256" key="2">
    <source>
        <dbReference type="ARBA" id="ARBA00022614"/>
    </source>
</evidence>
<dbReference type="STRING" id="88036.D8SD33"/>
<dbReference type="PANTHER" id="PTHR48009">
    <property type="entry name" value="LEUCINE-RICH REPEAT (LRR) FAMILY PROTEIN"/>
    <property type="match status" value="1"/>
</dbReference>
<dbReference type="InterPro" id="IPR001611">
    <property type="entry name" value="Leu-rich_rpt"/>
</dbReference>
<dbReference type="Gene3D" id="3.80.10.10">
    <property type="entry name" value="Ribonuclease Inhibitor"/>
    <property type="match status" value="2"/>
</dbReference>
<keyword evidence="5" id="KW-0472">Membrane</keyword>
<dbReference type="Pfam" id="PF08263">
    <property type="entry name" value="LRRNT_2"/>
    <property type="match status" value="1"/>
</dbReference>
<reference evidence="8 9" key="1">
    <citation type="journal article" date="2011" name="Science">
        <title>The Selaginella genome identifies genetic changes associated with the evolution of vascular plants.</title>
        <authorList>
            <person name="Banks J.A."/>
            <person name="Nishiyama T."/>
            <person name="Hasebe M."/>
            <person name="Bowman J.L."/>
            <person name="Gribskov M."/>
            <person name="dePamphilis C."/>
            <person name="Albert V.A."/>
            <person name="Aono N."/>
            <person name="Aoyama T."/>
            <person name="Ambrose B.A."/>
            <person name="Ashton N.W."/>
            <person name="Axtell M.J."/>
            <person name="Barker E."/>
            <person name="Barker M.S."/>
            <person name="Bennetzen J.L."/>
            <person name="Bonawitz N.D."/>
            <person name="Chapple C."/>
            <person name="Cheng C."/>
            <person name="Correa L.G."/>
            <person name="Dacre M."/>
            <person name="DeBarry J."/>
            <person name="Dreyer I."/>
            <person name="Elias M."/>
            <person name="Engstrom E.M."/>
            <person name="Estelle M."/>
            <person name="Feng L."/>
            <person name="Finet C."/>
            <person name="Floyd S.K."/>
            <person name="Frommer W.B."/>
            <person name="Fujita T."/>
            <person name="Gramzow L."/>
            <person name="Gutensohn M."/>
            <person name="Harholt J."/>
            <person name="Hattori M."/>
            <person name="Heyl A."/>
            <person name="Hirai T."/>
            <person name="Hiwatashi Y."/>
            <person name="Ishikawa M."/>
            <person name="Iwata M."/>
            <person name="Karol K.G."/>
            <person name="Koehler B."/>
            <person name="Kolukisaoglu U."/>
            <person name="Kubo M."/>
            <person name="Kurata T."/>
            <person name="Lalonde S."/>
            <person name="Li K."/>
            <person name="Li Y."/>
            <person name="Litt A."/>
            <person name="Lyons E."/>
            <person name="Manning G."/>
            <person name="Maruyama T."/>
            <person name="Michael T.P."/>
            <person name="Mikami K."/>
            <person name="Miyazaki S."/>
            <person name="Morinaga S."/>
            <person name="Murata T."/>
            <person name="Mueller-Roeber B."/>
            <person name="Nelson D.R."/>
            <person name="Obara M."/>
            <person name="Oguri Y."/>
            <person name="Olmstead R.G."/>
            <person name="Onodera N."/>
            <person name="Petersen B.L."/>
            <person name="Pils B."/>
            <person name="Prigge M."/>
            <person name="Rensing S.A."/>
            <person name="Riano-Pachon D.M."/>
            <person name="Roberts A.W."/>
            <person name="Sato Y."/>
            <person name="Scheller H.V."/>
            <person name="Schulz B."/>
            <person name="Schulz C."/>
            <person name="Shakirov E.V."/>
            <person name="Shibagaki N."/>
            <person name="Shinohara N."/>
            <person name="Shippen D.E."/>
            <person name="Soerensen I."/>
            <person name="Sotooka R."/>
            <person name="Sugimoto N."/>
            <person name="Sugita M."/>
            <person name="Sumikawa N."/>
            <person name="Tanurdzic M."/>
            <person name="Theissen G."/>
            <person name="Ulvskov P."/>
            <person name="Wakazuki S."/>
            <person name="Weng J.K."/>
            <person name="Willats W.W."/>
            <person name="Wipf D."/>
            <person name="Wolf P.G."/>
            <person name="Yang L."/>
            <person name="Zimmer A.D."/>
            <person name="Zhu Q."/>
            <person name="Mitros T."/>
            <person name="Hellsten U."/>
            <person name="Loque D."/>
            <person name="Otillar R."/>
            <person name="Salamov A."/>
            <person name="Schmutz J."/>
            <person name="Shapiro H."/>
            <person name="Lindquist E."/>
            <person name="Lucas S."/>
            <person name="Rokhsar D."/>
            <person name="Grigoriev I.V."/>
        </authorList>
    </citation>
    <scope>NUCLEOTIDE SEQUENCE [LARGE SCALE GENOMIC DNA]</scope>
</reference>
<dbReference type="FunCoup" id="D8SD33">
    <property type="interactions" value="708"/>
</dbReference>
<dbReference type="PANTHER" id="PTHR48009:SF4">
    <property type="entry name" value="LEUCINE-RICH REPEAT (LRR) FAMILY PROTEIN"/>
    <property type="match status" value="1"/>
</dbReference>
<sequence>MAQQLHPDERDALLDIKKQLKDLPGSSFLSSWDFEREPCSGFSGIVCTIIGASSHVVMLNLGDGYAGSPGLTGTLSPRIGDLRLLQQLTLTAGSVRGELPSSIGENLGSSLQFLGISHNQLSGCIPASFASLTRLLVLDLSSNSLACAIPHEIALLPSLVALELSHNKLSGPIPDRFTSASMTHFDLGWNELSGEIPRSLPASLTYLSLKNNRLSGSMAPSLASLRALTTLDLSSNELTGAIPSLLWSSNPNLVSVQLQRNHLSGPVAIESPARMSRVDLSYNNLSGAIPPMLAFSENVFLNNNHFTGSVPKEFADGLLSANLRNLYLQHNFLTGFDLSPPDAALPAAALLCLQYNCLTPPSQSACPLNAGKLSSRPPHQCLSSYTP</sequence>
<dbReference type="PRINTS" id="PR00019">
    <property type="entry name" value="LEURICHRPT"/>
</dbReference>
<comment type="subcellular location">
    <subcellularLocation>
        <location evidence="1">Membrane</location>
    </subcellularLocation>
</comment>
<evidence type="ECO:0000259" key="7">
    <source>
        <dbReference type="Pfam" id="PF08263"/>
    </source>
</evidence>
<keyword evidence="4" id="KW-0677">Repeat</keyword>
<dbReference type="eggNOG" id="KOG0619">
    <property type="taxonomic scope" value="Eukaryota"/>
</dbReference>
<evidence type="ECO:0000256" key="6">
    <source>
        <dbReference type="ARBA" id="ARBA00023180"/>
    </source>
</evidence>
<dbReference type="FunFam" id="3.80.10.10:FF:000041">
    <property type="entry name" value="LRR receptor-like serine/threonine-protein kinase ERECTA"/>
    <property type="match status" value="1"/>
</dbReference>
<dbReference type="OMA" id="NQCVEWK"/>
<dbReference type="InParanoid" id="D8SD33"/>
<dbReference type="InterPro" id="IPR053213">
    <property type="entry name" value="RLP29"/>
</dbReference>
<dbReference type="HOGENOM" id="CLU_000288_18_22_1"/>
<name>D8SD33_SELML</name>
<dbReference type="SUPFAM" id="SSF52058">
    <property type="entry name" value="L domain-like"/>
    <property type="match status" value="1"/>
</dbReference>
<dbReference type="FunFam" id="3.80.10.10:FF:000400">
    <property type="entry name" value="Nuclear pore complex protein NUP107"/>
    <property type="match status" value="1"/>
</dbReference>
<evidence type="ECO:0000313" key="8">
    <source>
        <dbReference type="EMBL" id="EFJ17961.1"/>
    </source>
</evidence>
<dbReference type="OrthoDB" id="676979at2759"/>